<dbReference type="NCBIfam" id="TIGR01180">
    <property type="entry name" value="aman2_put"/>
    <property type="match status" value="1"/>
</dbReference>
<dbReference type="GO" id="GO:0005634">
    <property type="term" value="C:nucleus"/>
    <property type="evidence" value="ECO:0007669"/>
    <property type="project" value="TreeGrafter"/>
</dbReference>
<dbReference type="GO" id="GO:0000224">
    <property type="term" value="F:peptide-N4-(N-acetyl-beta-glucosaminyl)asparagine amidase activity"/>
    <property type="evidence" value="ECO:0007669"/>
    <property type="project" value="TreeGrafter"/>
</dbReference>
<evidence type="ECO:0000313" key="5">
    <source>
        <dbReference type="Proteomes" id="UP000011777"/>
    </source>
</evidence>
<accession>M3K288</accession>
<evidence type="ECO:0000313" key="4">
    <source>
        <dbReference type="EMBL" id="EMG48849.1"/>
    </source>
</evidence>
<comment type="caution">
    <text evidence="4">The sequence shown here is derived from an EMBL/GenBank/DDBJ whole genome shotgun (WGS) entry which is preliminary data.</text>
</comment>
<dbReference type="STRING" id="1245528.M3K288"/>
<reference evidence="4 5" key="1">
    <citation type="submission" date="2013-02" db="EMBL/GenBank/DDBJ databases">
        <title>Genome sequence of Candida maltosa Xu316, a potential industrial strain for xylitol and ethanol production.</title>
        <authorList>
            <person name="Yu J."/>
            <person name="Wang Q."/>
            <person name="Geng X."/>
            <person name="Bao W."/>
            <person name="He P."/>
            <person name="Cai J."/>
        </authorList>
    </citation>
    <scope>NUCLEOTIDE SEQUENCE [LARGE SCALE GENOMIC DNA]</scope>
    <source>
        <strain evidence="5">Xu316</strain>
    </source>
</reference>
<dbReference type="InterPro" id="IPR012939">
    <property type="entry name" value="Glyco_hydro_92"/>
</dbReference>
<dbReference type="PANTHER" id="PTHR12143:SF38">
    <property type="entry name" value="ALPHA-1,2-MANNOSIDASE FAMILY PROTEIN (AFU_ORTHOLOGUE AFUA_5G10520)"/>
    <property type="match status" value="1"/>
</dbReference>
<dbReference type="FunFam" id="3.30.2080.10:FF:000001">
    <property type="entry name" value="Alpha-1,2-mannosidase subfamily"/>
    <property type="match status" value="1"/>
</dbReference>
<feature type="domain" description="Glycosyl hydrolase family 92" evidence="2">
    <location>
        <begin position="281"/>
        <end position="756"/>
    </location>
</feature>
<dbReference type="eggNOG" id="ENOG502QR5Q">
    <property type="taxonomic scope" value="Eukaryota"/>
</dbReference>
<dbReference type="Proteomes" id="UP000011777">
    <property type="component" value="Unassembled WGS sequence"/>
</dbReference>
<keyword evidence="1" id="KW-0732">Signal</keyword>
<dbReference type="HOGENOM" id="CLU_003690_4_2_1"/>
<dbReference type="OrthoDB" id="449263at2759"/>
<dbReference type="Gene3D" id="3.30.2080.10">
    <property type="entry name" value="GH92 mannosidase domain"/>
    <property type="match status" value="1"/>
</dbReference>
<dbReference type="InterPro" id="IPR008928">
    <property type="entry name" value="6-hairpin_glycosidase_sf"/>
</dbReference>
<organism evidence="4 5">
    <name type="scientific">Candida maltosa (strain Xu316)</name>
    <name type="common">Yeast</name>
    <dbReference type="NCBI Taxonomy" id="1245528"/>
    <lineage>
        <taxon>Eukaryota</taxon>
        <taxon>Fungi</taxon>
        <taxon>Dikarya</taxon>
        <taxon>Ascomycota</taxon>
        <taxon>Saccharomycotina</taxon>
        <taxon>Pichiomycetes</taxon>
        <taxon>Debaryomycetaceae</taxon>
        <taxon>Candida/Lodderomyces clade</taxon>
        <taxon>Candida</taxon>
    </lineage>
</organism>
<proteinExistence type="predicted"/>
<sequence length="775" mass="87248">MTTFILSLSVLLFFHITIIHSLYTSNYDPIFNQIDLFYGTLDGGHMFPGITLPFGMAKIGVDCLDATFGDAYSGYAPGGLITGISMMHESGTGGSPEYGVVSQLPFTSEPWQNLGLRRINDNSDEAVVGVYSVSTPNIDIQFTSGERSGLFKYIYHDDDDTVKVMVNASHHLEGPGRPWWNQHFVNGSVETKDENGYVGYTTISGGWGQQDPWTVYFCGEFNHDFKNVGSFKQDDYESDSSEVSSTTQDESIGLIFEFDQNDLNNGELLSRVGISFISTDQACSNIEDKNFDFDAMVQQNQQNWKNEVFDKFEIEDQNQTLVNQFYTNLYGCHLLPSNRTGENPNWPESAKNDIYYDDFFTIWDTFRSLNPLINVINPTRGSEIIQALINIYQYEGYAPDGRSANQNGKVQGGTNSDILMADAYVKKLPNIDWSLAYQAMVKNAEVAPPYKYDSFAPDASTKEGRGALPDWLEYGYITRNYTRSVTRTVEYSYNDFALSVLAKDVSTQDDYEQYLKRSANWQNLWNFNATAKNLNYTGFLQPRNADGSFNSSTYDPLSCFGCYWGDDEYEGKPIEYGWSVPFDMETLISFYGDDADADDVFIQRLNDMYPLHGSKIADVGNEPSFGTPFYYNYINQQYRSVELVRYIMNTYFKPGASGLPGNSDAGAMQSWVVFSMLGLYPISGTTTYLIASPFLSKITITLENGATVQIKANNLSNENIYVQSLKINGEDWKQNWVDHDTIFGANGGDLEFELGDAPQIWETGERPPSPGHFDK</sequence>
<dbReference type="InterPro" id="IPR014718">
    <property type="entry name" value="GH-type_carb-bd"/>
</dbReference>
<dbReference type="InterPro" id="IPR041371">
    <property type="entry name" value="GH92_N"/>
</dbReference>
<gene>
    <name evidence="4" type="ORF">G210_0514</name>
</gene>
<evidence type="ECO:0000256" key="1">
    <source>
        <dbReference type="SAM" id="SignalP"/>
    </source>
</evidence>
<dbReference type="InterPro" id="IPR050883">
    <property type="entry name" value="PNGase"/>
</dbReference>
<keyword evidence="5" id="KW-1185">Reference proteome</keyword>
<name>M3K288_CANMX</name>
<dbReference type="FunFam" id="1.20.1050.60:FF:000002">
    <property type="entry name" value="Glycosyl hydrolase family 92"/>
    <property type="match status" value="1"/>
</dbReference>
<evidence type="ECO:0000259" key="3">
    <source>
        <dbReference type="Pfam" id="PF17678"/>
    </source>
</evidence>
<evidence type="ECO:0000259" key="2">
    <source>
        <dbReference type="Pfam" id="PF07971"/>
    </source>
</evidence>
<protein>
    <submittedName>
        <fullName evidence="4">Alpha-1,2-mannosidase, putative</fullName>
    </submittedName>
</protein>
<dbReference type="InterPro" id="IPR005887">
    <property type="entry name" value="GH92_a_mannosidase_put"/>
</dbReference>
<dbReference type="AlphaFoldDB" id="M3K288"/>
<dbReference type="GO" id="GO:0006516">
    <property type="term" value="P:glycoprotein catabolic process"/>
    <property type="evidence" value="ECO:0007669"/>
    <property type="project" value="TreeGrafter"/>
</dbReference>
<dbReference type="Gene3D" id="1.20.1610.10">
    <property type="entry name" value="alpha-1,2-mannosidases domains"/>
    <property type="match status" value="1"/>
</dbReference>
<dbReference type="SUPFAM" id="SSF48208">
    <property type="entry name" value="Six-hairpin glycosidases"/>
    <property type="match status" value="1"/>
</dbReference>
<dbReference type="GO" id="GO:0030246">
    <property type="term" value="F:carbohydrate binding"/>
    <property type="evidence" value="ECO:0007669"/>
    <property type="project" value="InterPro"/>
</dbReference>
<feature type="chain" id="PRO_5004035517" evidence="1">
    <location>
        <begin position="22"/>
        <end position="775"/>
    </location>
</feature>
<dbReference type="Pfam" id="PF17678">
    <property type="entry name" value="Glyco_hydro_92N"/>
    <property type="match status" value="1"/>
</dbReference>
<dbReference type="Pfam" id="PF07971">
    <property type="entry name" value="Glyco_hydro_92"/>
    <property type="match status" value="1"/>
</dbReference>
<feature type="domain" description="Glycosyl hydrolase family 92 N-terminal" evidence="3">
    <location>
        <begin position="34"/>
        <end position="275"/>
    </location>
</feature>
<dbReference type="Gene3D" id="2.70.98.10">
    <property type="match status" value="1"/>
</dbReference>
<dbReference type="GO" id="GO:0005975">
    <property type="term" value="P:carbohydrate metabolic process"/>
    <property type="evidence" value="ECO:0007669"/>
    <property type="project" value="InterPro"/>
</dbReference>
<dbReference type="EMBL" id="AOGT01000946">
    <property type="protein sequence ID" value="EMG48849.1"/>
    <property type="molecule type" value="Genomic_DNA"/>
</dbReference>
<dbReference type="GO" id="GO:0005829">
    <property type="term" value="C:cytosol"/>
    <property type="evidence" value="ECO:0007669"/>
    <property type="project" value="TreeGrafter"/>
</dbReference>
<dbReference type="PANTHER" id="PTHR12143">
    <property type="entry name" value="PEPTIDE N-GLYCANASE PNGASE -RELATED"/>
    <property type="match status" value="1"/>
</dbReference>
<feature type="signal peptide" evidence="1">
    <location>
        <begin position="1"/>
        <end position="21"/>
    </location>
</feature>
<dbReference type="Gene3D" id="1.20.1050.60">
    <property type="entry name" value="alpha-1,2-mannosidase"/>
    <property type="match status" value="1"/>
</dbReference>
<dbReference type="OMA" id="YTSLYFM"/>